<evidence type="ECO:0000313" key="1">
    <source>
        <dbReference type="EMBL" id="KAI2389893.1"/>
    </source>
</evidence>
<sequence length="330" mass="37180">MGETSTLASSRPTLSPDQLQKYIEHIYQCEPQQGELHLQQLRELMQTNPLHALTQLKQHHLAAIPFSNLVLHYSSHHTISLDPDVLFHKIVERGLGGYCVETTGLLAIVLRTLGFNFYTSAARVNKSFEQGVDTGDYHGWGHMILIVKIENEKYVVDVGFGPGGSTQPLLLRHGASCKKIAPAESRMVQENISANTDAEQKPWIFQTRTDAHAKWESLYCFYEVEFLPGDYEVMNYATSQNSRSVFTKSFICAAFILNEEKDDIVGNLCIVKATVKRNLNGNLEILQTLKNEGERVNALRTFFNIHLQPLEIRGIHGKITELKEMTPAPS</sequence>
<proteinExistence type="predicted"/>
<organism evidence="1">
    <name type="scientific">Ophidiomyces ophidiicola</name>
    <dbReference type="NCBI Taxonomy" id="1387563"/>
    <lineage>
        <taxon>Eukaryota</taxon>
        <taxon>Fungi</taxon>
        <taxon>Dikarya</taxon>
        <taxon>Ascomycota</taxon>
        <taxon>Pezizomycotina</taxon>
        <taxon>Eurotiomycetes</taxon>
        <taxon>Eurotiomycetidae</taxon>
        <taxon>Onygenales</taxon>
        <taxon>Onygenaceae</taxon>
        <taxon>Ophidiomyces</taxon>
    </lineage>
</organism>
<gene>
    <name evidence="1" type="ORF">LOY88_001912</name>
</gene>
<protein>
    <submittedName>
        <fullName evidence="1">Uncharacterized protein</fullName>
    </submittedName>
</protein>
<reference evidence="1" key="1">
    <citation type="journal article" date="2022" name="bioRxiv">
        <title>Population genetic analysis of Ophidiomyces ophidiicola, the causative agent of snake fungal disease, indicates recent introductions to the USA.</title>
        <authorList>
            <person name="Ladner J.T."/>
            <person name="Palmer J.M."/>
            <person name="Ettinger C.L."/>
            <person name="Stajich J.E."/>
            <person name="Farrell T.M."/>
            <person name="Glorioso B.M."/>
            <person name="Lawson B."/>
            <person name="Price S.J."/>
            <person name="Stengle A.G."/>
            <person name="Grear D.A."/>
            <person name="Lorch J.M."/>
        </authorList>
    </citation>
    <scope>NUCLEOTIDE SEQUENCE</scope>
    <source>
        <strain evidence="1">NWHC 24266-5</strain>
    </source>
</reference>
<comment type="caution">
    <text evidence="1">The sequence shown here is derived from an EMBL/GenBank/DDBJ whole genome shotgun (WGS) entry which is preliminary data.</text>
</comment>
<dbReference type="EMBL" id="JALBCA010000021">
    <property type="protein sequence ID" value="KAI2389893.1"/>
    <property type="molecule type" value="Genomic_DNA"/>
</dbReference>
<accession>A0ACB8V0L4</accession>
<name>A0ACB8V0L4_9EURO</name>